<dbReference type="AlphaFoldDB" id="A0A5A7TH57"/>
<dbReference type="InterPro" id="IPR053134">
    <property type="entry name" value="RNA-dir_DNA_polymerase"/>
</dbReference>
<dbReference type="Gene3D" id="3.10.10.10">
    <property type="entry name" value="HIV Type 1 Reverse Transcriptase, subunit A, domain 1"/>
    <property type="match status" value="1"/>
</dbReference>
<evidence type="ECO:0000313" key="2">
    <source>
        <dbReference type="EMBL" id="KAA0040937.1"/>
    </source>
</evidence>
<name>A0A5A7TH57_CUCMM</name>
<protein>
    <submittedName>
        <fullName evidence="2">Retroelement pol polyprotein</fullName>
    </submittedName>
</protein>
<proteinExistence type="predicted"/>
<comment type="caution">
    <text evidence="2">The sequence shown here is derived from an EMBL/GenBank/DDBJ whole genome shotgun (WGS) entry which is preliminary data.</text>
</comment>
<sequence length="215" mass="23964">MITARGMKESLSKGIEGGEVSMNEGQIATFMNGLSLWIKVEVECLEAYWACANDEAGPTSGESGDYAEGSKLQQDLRRNDETEGKKPRTSTKKEHREHHIRLKKGTDPNVWSYRSYQYKEEMEKLVDEMLVSGVIRPSASPYSSLVLLVKKKDGNCSFARARVGYFGHVIPGRGVEVDPEKIIAAKEMASANECMRNAGILGLNWILSKICSELW</sequence>
<dbReference type="EMBL" id="SSTE01017007">
    <property type="protein sequence ID" value="KAA0040937.1"/>
    <property type="molecule type" value="Genomic_DNA"/>
</dbReference>
<evidence type="ECO:0000256" key="1">
    <source>
        <dbReference type="SAM" id="MobiDB-lite"/>
    </source>
</evidence>
<organism evidence="2 3">
    <name type="scientific">Cucumis melo var. makuwa</name>
    <name type="common">Oriental melon</name>
    <dbReference type="NCBI Taxonomy" id="1194695"/>
    <lineage>
        <taxon>Eukaryota</taxon>
        <taxon>Viridiplantae</taxon>
        <taxon>Streptophyta</taxon>
        <taxon>Embryophyta</taxon>
        <taxon>Tracheophyta</taxon>
        <taxon>Spermatophyta</taxon>
        <taxon>Magnoliopsida</taxon>
        <taxon>eudicotyledons</taxon>
        <taxon>Gunneridae</taxon>
        <taxon>Pentapetalae</taxon>
        <taxon>rosids</taxon>
        <taxon>fabids</taxon>
        <taxon>Cucurbitales</taxon>
        <taxon>Cucurbitaceae</taxon>
        <taxon>Benincaseae</taxon>
        <taxon>Cucumis</taxon>
    </lineage>
</organism>
<dbReference type="InterPro" id="IPR043502">
    <property type="entry name" value="DNA/RNA_pol_sf"/>
</dbReference>
<accession>A0A5A7TH57</accession>
<dbReference type="PANTHER" id="PTHR24559:SF450">
    <property type="entry name" value="RNA-DIRECTED DNA POLYMERASE HOMOLOG"/>
    <property type="match status" value="1"/>
</dbReference>
<dbReference type="Proteomes" id="UP000321393">
    <property type="component" value="Unassembled WGS sequence"/>
</dbReference>
<reference evidence="2 3" key="1">
    <citation type="submission" date="2019-08" db="EMBL/GenBank/DDBJ databases">
        <title>Draft genome sequences of two oriental melons (Cucumis melo L. var makuwa).</title>
        <authorList>
            <person name="Kwon S.-Y."/>
        </authorList>
    </citation>
    <scope>NUCLEOTIDE SEQUENCE [LARGE SCALE GENOMIC DNA]</scope>
    <source>
        <strain evidence="3">cv. SW 3</strain>
        <tissue evidence="2">Leaf</tissue>
    </source>
</reference>
<dbReference type="PANTHER" id="PTHR24559">
    <property type="entry name" value="TRANSPOSON TY3-I GAG-POL POLYPROTEIN"/>
    <property type="match status" value="1"/>
</dbReference>
<feature type="region of interest" description="Disordered" evidence="1">
    <location>
        <begin position="56"/>
        <end position="101"/>
    </location>
</feature>
<feature type="compositionally biased region" description="Basic and acidic residues" evidence="1">
    <location>
        <begin position="74"/>
        <end position="94"/>
    </location>
</feature>
<gene>
    <name evidence="2" type="ORF">E6C27_scaffold125G001290</name>
</gene>
<evidence type="ECO:0000313" key="3">
    <source>
        <dbReference type="Proteomes" id="UP000321393"/>
    </source>
</evidence>
<dbReference type="SUPFAM" id="SSF56672">
    <property type="entry name" value="DNA/RNA polymerases"/>
    <property type="match status" value="1"/>
</dbReference>